<dbReference type="AlphaFoldDB" id="A0A0H5R4R4"/>
<dbReference type="GO" id="GO:0006511">
    <property type="term" value="P:ubiquitin-dependent protein catabolic process"/>
    <property type="evidence" value="ECO:0007669"/>
    <property type="project" value="InterPro"/>
</dbReference>
<organism evidence="5">
    <name type="scientific">Spongospora subterranea</name>
    <dbReference type="NCBI Taxonomy" id="70186"/>
    <lineage>
        <taxon>Eukaryota</taxon>
        <taxon>Sar</taxon>
        <taxon>Rhizaria</taxon>
        <taxon>Endomyxa</taxon>
        <taxon>Phytomyxea</taxon>
        <taxon>Plasmodiophorida</taxon>
        <taxon>Plasmodiophoridae</taxon>
        <taxon>Spongospora</taxon>
    </lineage>
</organism>
<protein>
    <recommendedName>
        <fullName evidence="3">Proteasome subunit alpha type</fullName>
    </recommendedName>
</protein>
<dbReference type="Gene3D" id="3.60.20.10">
    <property type="entry name" value="Glutamine Phosphoribosylpyrophosphate, subunit 1, domain 1"/>
    <property type="match status" value="1"/>
</dbReference>
<keyword evidence="1 2" id="KW-0647">Proteasome</keyword>
<sequence>MYRNQYDDSVTTYSPVGRLHQVEYAMEAVKQGSAVCGLRSKTTAVLAALRRTPSDLAAPQQKLFRIDGHMGIGVSGLIADARGLSVFMRGEALNHQYTFGSAMPISRLVSKVSDISQRYTQEASKRPYGVGLLVAGVDKSGAHLFETSPCGIHYEYVAQALGARSQSAKTYLEKHFETFDNASDEELIEFAIKSLRGPSPTGEITVDNIEIAIVSTSRPFTIIGEEELTARISSANSDGLGGARTDVDAIKD</sequence>
<dbReference type="Pfam" id="PF00227">
    <property type="entry name" value="Proteasome"/>
    <property type="match status" value="1"/>
</dbReference>
<comment type="subcellular location">
    <subcellularLocation>
        <location evidence="3">Cytoplasm</location>
    </subcellularLocation>
    <subcellularLocation>
        <location evidence="3">Nucleus</location>
    </subcellularLocation>
</comment>
<feature type="domain" description="Proteasome alpha-type subunits" evidence="4">
    <location>
        <begin position="6"/>
        <end position="28"/>
    </location>
</feature>
<dbReference type="InterPro" id="IPR000426">
    <property type="entry name" value="Proteasome_asu_N"/>
</dbReference>
<proteinExistence type="inferred from homology"/>
<dbReference type="GO" id="GO:0019773">
    <property type="term" value="C:proteasome core complex, alpha-subunit complex"/>
    <property type="evidence" value="ECO:0007669"/>
    <property type="project" value="UniProtKB-UniRule"/>
</dbReference>
<reference evidence="5" key="1">
    <citation type="submission" date="2015-04" db="EMBL/GenBank/DDBJ databases">
        <title>The genome sequence of the plant pathogenic Rhizarian Plasmodiophora brassicae reveals insights in its biotrophic life cycle and the origin of chitin synthesis.</title>
        <authorList>
            <person name="Schwelm A."/>
            <person name="Fogelqvist J."/>
            <person name="Knaust A."/>
            <person name="Julke S."/>
            <person name="Lilja T."/>
            <person name="Dhandapani V."/>
            <person name="Bonilla-Rosso G."/>
            <person name="Karlsson M."/>
            <person name="Shevchenko A."/>
            <person name="Choi S.R."/>
            <person name="Kim H.G."/>
            <person name="Park J.Y."/>
            <person name="Lim Y.P."/>
            <person name="Ludwig-Muller J."/>
            <person name="Dixelius C."/>
        </authorList>
    </citation>
    <scope>NUCLEOTIDE SEQUENCE</scope>
    <source>
        <tissue evidence="5">Potato root galls</tissue>
    </source>
</reference>
<evidence type="ECO:0000256" key="2">
    <source>
        <dbReference type="PROSITE-ProRule" id="PRU00808"/>
    </source>
</evidence>
<dbReference type="Pfam" id="PF10584">
    <property type="entry name" value="Proteasome_A_N"/>
    <property type="match status" value="1"/>
</dbReference>
<evidence type="ECO:0000259" key="4">
    <source>
        <dbReference type="PROSITE" id="PS00388"/>
    </source>
</evidence>
<keyword evidence="3" id="KW-0539">Nucleus</keyword>
<evidence type="ECO:0000256" key="3">
    <source>
        <dbReference type="RuleBase" id="RU000551"/>
    </source>
</evidence>
<dbReference type="PROSITE" id="PS51475">
    <property type="entry name" value="PROTEASOME_ALPHA_2"/>
    <property type="match status" value="1"/>
</dbReference>
<comment type="subunit">
    <text evidence="3">The 26S proteasome consists of a 20S proteasome core and two 19S regulatory subunits.</text>
</comment>
<dbReference type="GO" id="GO:0005634">
    <property type="term" value="C:nucleus"/>
    <property type="evidence" value="ECO:0007669"/>
    <property type="project" value="UniProtKB-SubCell"/>
</dbReference>
<accession>A0A0H5R4R4</accession>
<dbReference type="InterPro" id="IPR001353">
    <property type="entry name" value="Proteasome_sua/b"/>
</dbReference>
<dbReference type="EMBL" id="HACM01008696">
    <property type="protein sequence ID" value="CRZ09138.1"/>
    <property type="molecule type" value="Transcribed_RNA"/>
</dbReference>
<keyword evidence="3" id="KW-0963">Cytoplasm</keyword>
<dbReference type="InterPro" id="IPR023332">
    <property type="entry name" value="Proteasome_alpha-type"/>
</dbReference>
<dbReference type="SUPFAM" id="SSF56235">
    <property type="entry name" value="N-terminal nucleophile aminohydrolases (Ntn hydrolases)"/>
    <property type="match status" value="1"/>
</dbReference>
<dbReference type="PROSITE" id="PS00388">
    <property type="entry name" value="PROTEASOME_ALPHA_1"/>
    <property type="match status" value="1"/>
</dbReference>
<dbReference type="FunFam" id="3.60.20.10:FF:000063">
    <property type="entry name" value="Proteasome subunit alpha type"/>
    <property type="match status" value="1"/>
</dbReference>
<dbReference type="InterPro" id="IPR029055">
    <property type="entry name" value="Ntn_hydrolases_N"/>
</dbReference>
<comment type="similarity">
    <text evidence="2 3">Belongs to the peptidase T1A family.</text>
</comment>
<name>A0A0H5R4R4_9EUKA</name>
<dbReference type="InterPro" id="IPR050115">
    <property type="entry name" value="Proteasome_alpha"/>
</dbReference>
<evidence type="ECO:0000256" key="1">
    <source>
        <dbReference type="ARBA" id="ARBA00022942"/>
    </source>
</evidence>
<evidence type="ECO:0000313" key="5">
    <source>
        <dbReference type="EMBL" id="CRZ09138.1"/>
    </source>
</evidence>
<dbReference type="GO" id="GO:0005737">
    <property type="term" value="C:cytoplasm"/>
    <property type="evidence" value="ECO:0007669"/>
    <property type="project" value="UniProtKB-SubCell"/>
</dbReference>
<dbReference type="SMART" id="SM00948">
    <property type="entry name" value="Proteasome_A_N"/>
    <property type="match status" value="1"/>
</dbReference>
<dbReference type="PANTHER" id="PTHR11599">
    <property type="entry name" value="PROTEASOME SUBUNIT ALPHA/BETA"/>
    <property type="match status" value="1"/>
</dbReference>